<dbReference type="Proteomes" id="UP000077465">
    <property type="component" value="Chromosome"/>
</dbReference>
<protein>
    <submittedName>
        <fullName evidence="3">ABC transporter substrate-binding protein</fullName>
    </submittedName>
</protein>
<dbReference type="EMBL" id="CP011376">
    <property type="protein sequence ID" value="AKG07958.1"/>
    <property type="molecule type" value="Genomic_DNA"/>
</dbReference>
<dbReference type="SUPFAM" id="SSF53807">
    <property type="entry name" value="Helical backbone' metal receptor"/>
    <property type="match status" value="1"/>
</dbReference>
<dbReference type="PANTHER" id="PTHR30535">
    <property type="entry name" value="VITAMIN B12-BINDING PROTEIN"/>
    <property type="match status" value="1"/>
</dbReference>
<accession>A0AAC8PVW4</accession>
<evidence type="ECO:0000259" key="2">
    <source>
        <dbReference type="PROSITE" id="PS50983"/>
    </source>
</evidence>
<feature type="chain" id="PRO_5042210945" evidence="1">
    <location>
        <begin position="28"/>
        <end position="270"/>
    </location>
</feature>
<feature type="domain" description="Fe/B12 periplasmic-binding" evidence="2">
    <location>
        <begin position="30"/>
        <end position="270"/>
    </location>
</feature>
<proteinExistence type="predicted"/>
<organism evidence="3 4">
    <name type="scientific">Moraxella bovoculi</name>
    <dbReference type="NCBI Taxonomy" id="386891"/>
    <lineage>
        <taxon>Bacteria</taxon>
        <taxon>Pseudomonadati</taxon>
        <taxon>Pseudomonadota</taxon>
        <taxon>Gammaproteobacteria</taxon>
        <taxon>Moraxellales</taxon>
        <taxon>Moraxellaceae</taxon>
        <taxon>Moraxella</taxon>
    </lineage>
</organism>
<dbReference type="InterPro" id="IPR002491">
    <property type="entry name" value="ABC_transptr_periplasmic_BD"/>
</dbReference>
<dbReference type="Pfam" id="PF01497">
    <property type="entry name" value="Peripla_BP_2"/>
    <property type="match status" value="1"/>
</dbReference>
<dbReference type="RefSeq" id="WP_046696449.1">
    <property type="nucleotide sequence ID" value="NZ_CP011376.1"/>
</dbReference>
<feature type="signal peptide" evidence="1">
    <location>
        <begin position="1"/>
        <end position="27"/>
    </location>
</feature>
<gene>
    <name evidence="3" type="ORF">AAX06_07085</name>
</gene>
<name>A0AAC8PVW4_9GAMM</name>
<dbReference type="PANTHER" id="PTHR30535:SF4">
    <property type="entry name" value="HEMIN-BINDING PERIPLASMIC PROTEIN HMUT"/>
    <property type="match status" value="1"/>
</dbReference>
<evidence type="ECO:0000313" key="3">
    <source>
        <dbReference type="EMBL" id="AKG07958.1"/>
    </source>
</evidence>
<dbReference type="InterPro" id="IPR050902">
    <property type="entry name" value="ABC_Transporter_SBP"/>
</dbReference>
<evidence type="ECO:0000313" key="4">
    <source>
        <dbReference type="Proteomes" id="UP000077465"/>
    </source>
</evidence>
<sequence>MKNIIHHNLFKSALLGMSVLASSVAFAYDRIVVLTPDVGDVLTAMGGANKIVGKDDVNRNPLLKNAKNIGLHRNLTVEPIVAMKPDLVVGSHMAVPTSIYQRLSGLGIKAENVAPDESVATYAKSIRTLGGYIGESQKANVMANAWTSGMKALPKTKKRYILSYDGRIVAGRGTVGDELIRRAGGINAANIDGLKPLSREGWLAANADVIIIAEHHKVTLGTVEQLKKRPELANSPAAKNDKIFYWPANDFLRYGLDSPQVLQKLHNAAK</sequence>
<dbReference type="PROSITE" id="PS50983">
    <property type="entry name" value="FE_B12_PBP"/>
    <property type="match status" value="1"/>
</dbReference>
<dbReference type="Gene3D" id="3.40.50.1980">
    <property type="entry name" value="Nitrogenase molybdenum iron protein domain"/>
    <property type="match status" value="2"/>
</dbReference>
<keyword evidence="1" id="KW-0732">Signal</keyword>
<dbReference type="AlphaFoldDB" id="A0AAC8PVW4"/>
<evidence type="ECO:0000256" key="1">
    <source>
        <dbReference type="SAM" id="SignalP"/>
    </source>
</evidence>
<reference evidence="3 4" key="1">
    <citation type="submission" date="2015-05" db="EMBL/GenBank/DDBJ databases">
        <authorList>
            <person name="Dickey A."/>
            <person name="Clawson M."/>
            <person name="Bono J."/>
            <person name="Loy J.D."/>
        </authorList>
    </citation>
    <scope>NUCLEOTIDE SEQUENCE [LARGE SCALE GENOMIC DNA]</scope>
    <source>
        <strain evidence="3 4">22581</strain>
    </source>
</reference>